<dbReference type="EMBL" id="CP001999">
    <property type="protein sequence ID" value="ADG92285.1"/>
    <property type="molecule type" value="Genomic_DNA"/>
</dbReference>
<keyword evidence="2" id="KW-1185">Reference proteome</keyword>
<dbReference type="KEGG" id="ant:Arnit_0620"/>
<dbReference type="STRING" id="572480.Arnit_0620"/>
<evidence type="ECO:0000313" key="1">
    <source>
        <dbReference type="EMBL" id="ADG92285.1"/>
    </source>
</evidence>
<reference evidence="1 2" key="1">
    <citation type="journal article" date="2010" name="Stand. Genomic Sci.">
        <title>Complete genome sequence of Arcobacter nitrofigilis type strain (CI).</title>
        <authorList>
            <person name="Pati A."/>
            <person name="Gronow S."/>
            <person name="Lapidus A."/>
            <person name="Copeland A."/>
            <person name="Glavina Del Rio T."/>
            <person name="Nolan M."/>
            <person name="Lucas S."/>
            <person name="Tice H."/>
            <person name="Cheng J.F."/>
            <person name="Han C."/>
            <person name="Chertkov O."/>
            <person name="Bruce D."/>
            <person name="Tapia R."/>
            <person name="Goodwin L."/>
            <person name="Pitluck S."/>
            <person name="Liolios K."/>
            <person name="Ivanova N."/>
            <person name="Mavromatis K."/>
            <person name="Chen A."/>
            <person name="Palaniappan K."/>
            <person name="Land M."/>
            <person name="Hauser L."/>
            <person name="Chang Y.J."/>
            <person name="Jeffries C.D."/>
            <person name="Detter J.C."/>
            <person name="Rohde M."/>
            <person name="Goker M."/>
            <person name="Bristow J."/>
            <person name="Eisen J.A."/>
            <person name="Markowitz V."/>
            <person name="Hugenholtz P."/>
            <person name="Klenk H.P."/>
            <person name="Kyrpides N.C."/>
        </authorList>
    </citation>
    <scope>NUCLEOTIDE SEQUENCE [LARGE SCALE GENOMIC DNA]</scope>
    <source>
        <strain evidence="2">ATCC 33309 / DSM 7299 / CCUG 15893 / LMG 7604 / NCTC 12251 / CI</strain>
    </source>
</reference>
<accession>D5V252</accession>
<evidence type="ECO:0000313" key="2">
    <source>
        <dbReference type="Proteomes" id="UP000000939"/>
    </source>
</evidence>
<proteinExistence type="predicted"/>
<dbReference type="AlphaFoldDB" id="D5V252"/>
<organism evidence="1 2">
    <name type="scientific">Arcobacter nitrofigilis (strain ATCC 33309 / DSM 7299 / CCUG 15893 / LMG 7604 / NCTC 12251 / CI)</name>
    <name type="common">Campylobacter nitrofigilis</name>
    <dbReference type="NCBI Taxonomy" id="572480"/>
    <lineage>
        <taxon>Bacteria</taxon>
        <taxon>Pseudomonadati</taxon>
        <taxon>Campylobacterota</taxon>
        <taxon>Epsilonproteobacteria</taxon>
        <taxon>Campylobacterales</taxon>
        <taxon>Arcobacteraceae</taxon>
        <taxon>Arcobacter</taxon>
    </lineage>
</organism>
<protein>
    <submittedName>
        <fullName evidence="1">Uncharacterized protein</fullName>
    </submittedName>
</protein>
<name>D5V252_ARCNC</name>
<sequence length="81" mass="9586">MNKLKNRLGKLEEVSISKNDNECIINIVELPSWFISLNTNSSSVIYKGEHFLNDSNLEKNLRKKYPYENKFTVHKIPNWFI</sequence>
<dbReference type="RefSeq" id="WP_013134430.1">
    <property type="nucleotide sequence ID" value="NC_014166.1"/>
</dbReference>
<dbReference type="Proteomes" id="UP000000939">
    <property type="component" value="Chromosome"/>
</dbReference>
<gene>
    <name evidence="1" type="ordered locus">Arnit_0620</name>
</gene>
<dbReference type="HOGENOM" id="CLU_2566402_0_0_7"/>